<evidence type="ECO:0000313" key="3">
    <source>
        <dbReference type="Proteomes" id="UP000614915"/>
    </source>
</evidence>
<dbReference type="RefSeq" id="WP_196925696.1">
    <property type="nucleotide sequence ID" value="NZ_JADOTX010000001.1"/>
</dbReference>
<organism evidence="2 3">
    <name type="scientific">Micromonospora ureilytica</name>
    <dbReference type="NCBI Taxonomy" id="709868"/>
    <lineage>
        <taxon>Bacteria</taxon>
        <taxon>Bacillati</taxon>
        <taxon>Actinomycetota</taxon>
        <taxon>Actinomycetes</taxon>
        <taxon>Micromonosporales</taxon>
        <taxon>Micromonosporaceae</taxon>
        <taxon>Micromonospora</taxon>
    </lineage>
</organism>
<dbReference type="InterPro" id="IPR014710">
    <property type="entry name" value="RmlC-like_jellyroll"/>
</dbReference>
<name>A0ABS0JDA4_9ACTN</name>
<evidence type="ECO:0008006" key="4">
    <source>
        <dbReference type="Google" id="ProtNLM"/>
    </source>
</evidence>
<keyword evidence="3" id="KW-1185">Reference proteome</keyword>
<sequence>MIVPRGAFHTFVTPTGGKLLFVSAPAGNEQLFEELGSLGPNPTPEQLAEVDERFGTTRLPGDEGRPWSHLRDAAR</sequence>
<accession>A0ABS0JDA4</accession>
<gene>
    <name evidence="2" type="ORF">IW248_000798</name>
</gene>
<dbReference type="Proteomes" id="UP000614915">
    <property type="component" value="Unassembled WGS sequence"/>
</dbReference>
<reference evidence="2 3" key="1">
    <citation type="submission" date="2020-11" db="EMBL/GenBank/DDBJ databases">
        <title>Sequencing the genomes of 1000 actinobacteria strains.</title>
        <authorList>
            <person name="Klenk H.-P."/>
        </authorList>
    </citation>
    <scope>NUCLEOTIDE SEQUENCE [LARGE SCALE GENOMIC DNA]</scope>
    <source>
        <strain evidence="2 3">DSM 101692</strain>
    </source>
</reference>
<dbReference type="EMBL" id="JADOTX010000001">
    <property type="protein sequence ID" value="MBG6064511.1"/>
    <property type="molecule type" value="Genomic_DNA"/>
</dbReference>
<protein>
    <recommendedName>
        <fullName evidence="4">Cupin type-1 domain-containing protein</fullName>
    </recommendedName>
</protein>
<comment type="caution">
    <text evidence="2">The sequence shown here is derived from an EMBL/GenBank/DDBJ whole genome shotgun (WGS) entry which is preliminary data.</text>
</comment>
<proteinExistence type="predicted"/>
<evidence type="ECO:0000256" key="1">
    <source>
        <dbReference type="SAM" id="MobiDB-lite"/>
    </source>
</evidence>
<dbReference type="Gene3D" id="2.60.120.10">
    <property type="entry name" value="Jelly Rolls"/>
    <property type="match status" value="1"/>
</dbReference>
<feature type="region of interest" description="Disordered" evidence="1">
    <location>
        <begin position="52"/>
        <end position="75"/>
    </location>
</feature>
<evidence type="ECO:0000313" key="2">
    <source>
        <dbReference type="EMBL" id="MBG6064511.1"/>
    </source>
</evidence>